<keyword evidence="2" id="KW-1185">Reference proteome</keyword>
<accession>A0A9E7SMT7</accession>
<gene>
    <name evidence="1" type="ORF">KIKIMORA_02260</name>
</gene>
<reference evidence="1 2" key="1">
    <citation type="submission" date="2022-05" db="EMBL/GenBank/DDBJ databases">
        <authorList>
            <person name="Friedrich I."/>
            <person name="Poehlein A."/>
            <person name="Schneider D."/>
            <person name="Hertel R."/>
            <person name="Daniel R."/>
        </authorList>
    </citation>
    <scope>NUCLEOTIDE SEQUENCE [LARGE SCALE GENOMIC DNA]</scope>
</reference>
<evidence type="ECO:0000313" key="2">
    <source>
        <dbReference type="Proteomes" id="UP001056576"/>
    </source>
</evidence>
<dbReference type="Proteomes" id="UP001056576">
    <property type="component" value="Segment"/>
</dbReference>
<name>A0A9E7SMT7_9CAUD</name>
<sequence length="154" mass="17296">MRSSKGVPAFSGEIVSIRAGKATIQDAKSGRLTFTFARMVWKAKSRSWVVYPQNLPRIVEALDQCDAQLGRAHIGDTPRLGDRVQVESAQGWVVAIHTRSQPSDRDPGMVFSVLDRVEVSLRQGEHVLPRSDLDWSGMKFDSKNSIWRMNCQKI</sequence>
<organism evidence="1 2">
    <name type="scientific">Brevundimonas phage vB_BpoS-Kikimora</name>
    <dbReference type="NCBI Taxonomy" id="2948601"/>
    <lineage>
        <taxon>Viruses</taxon>
        <taxon>Duplodnaviria</taxon>
        <taxon>Heunggongvirae</taxon>
        <taxon>Uroviricota</taxon>
        <taxon>Caudoviricetes</taxon>
        <taxon>Jeanschmidtviridae</taxon>
        <taxon>Kikimoravirus</taxon>
        <taxon>Kikimoravirus kikimora</taxon>
    </lineage>
</organism>
<protein>
    <submittedName>
        <fullName evidence="1">Uncharacterized protein</fullName>
    </submittedName>
</protein>
<dbReference type="EMBL" id="ON529857">
    <property type="protein sequence ID" value="USN15372.1"/>
    <property type="molecule type" value="Genomic_DNA"/>
</dbReference>
<evidence type="ECO:0000313" key="1">
    <source>
        <dbReference type="EMBL" id="USN15372.1"/>
    </source>
</evidence>
<proteinExistence type="predicted"/>